<evidence type="ECO:0008006" key="3">
    <source>
        <dbReference type="Google" id="ProtNLM"/>
    </source>
</evidence>
<dbReference type="AlphaFoldDB" id="A0A429GSI3"/>
<dbReference type="EMBL" id="RCOS01000054">
    <property type="protein sequence ID" value="RSN76713.1"/>
    <property type="molecule type" value="Genomic_DNA"/>
</dbReference>
<reference evidence="1 2" key="1">
    <citation type="submission" date="2018-10" db="EMBL/GenBank/DDBJ databases">
        <title>Co-occurring genomic capacity for anaerobic methane metabolism and dissimilatory sulfite reduction discovered in the Korarchaeota.</title>
        <authorList>
            <person name="Mckay L.J."/>
            <person name="Dlakic M."/>
            <person name="Fields M.W."/>
            <person name="Delmont T.O."/>
            <person name="Eren A.M."/>
            <person name="Jay Z.J."/>
            <person name="Klingelsmith K.B."/>
            <person name="Rusch D.B."/>
            <person name="Inskeep W.P."/>
        </authorList>
    </citation>
    <scope>NUCLEOTIDE SEQUENCE [LARGE SCALE GENOMIC DNA]</scope>
    <source>
        <strain evidence="1 2">MDKW</strain>
    </source>
</reference>
<dbReference type="Proteomes" id="UP000277582">
    <property type="component" value="Unassembled WGS sequence"/>
</dbReference>
<sequence>MHVTKKGAVLVLREDEYEKKKCKECNGTGLCPKCKGTGLMTCPECKGNGYCMSPSLMTEHYGHVYGCPVCGGTGSLHIFSSSWPEDLSEINIKIKRGSGKVSCDLCNGTGVCPACGGEGLIL</sequence>
<evidence type="ECO:0000313" key="2">
    <source>
        <dbReference type="Proteomes" id="UP000277582"/>
    </source>
</evidence>
<comment type="caution">
    <text evidence="1">The sequence shown here is derived from an EMBL/GenBank/DDBJ whole genome shotgun (WGS) entry which is preliminary data.</text>
</comment>
<organism evidence="1 2">
    <name type="scientific">Candidatus Methanodesulfokora washburnensis</name>
    <dbReference type="NCBI Taxonomy" id="2478471"/>
    <lineage>
        <taxon>Archaea</taxon>
        <taxon>Thermoproteota</taxon>
        <taxon>Candidatus Korarchaeia</taxon>
        <taxon>Candidatus Korarchaeia incertae sedis</taxon>
        <taxon>Candidatus Methanodesulfokora</taxon>
    </lineage>
</organism>
<keyword evidence="2" id="KW-1185">Reference proteome</keyword>
<gene>
    <name evidence="1" type="ORF">D6D85_03640</name>
</gene>
<name>A0A429GSI3_9CREN</name>
<accession>A0A429GSI3</accession>
<evidence type="ECO:0000313" key="1">
    <source>
        <dbReference type="EMBL" id="RSN76713.1"/>
    </source>
</evidence>
<protein>
    <recommendedName>
        <fullName evidence="3">CR-type domain-containing protein</fullName>
    </recommendedName>
</protein>
<proteinExistence type="predicted"/>